<sequence>MKELHYIPDADGLSYEDLCIHPNLDLPEGFKVPKFDTFGGTGNPLAHLRAYCDQLIGVGRNEALLMRLFSRSLNGEALEWFTSNEIKQWSSWNALAKDFVERFAYNVEIVPDRYSLEKIKRKSTESYREYAYRWRKEAARVRPPMTEKEIVEVFIRIQEPEYYDKIMLLIGAKFAEIVKVGEAIEEGIKTGKISRFATLTESSGLLKKKREDVSSISYNGKRHFKKSLPYKGYPRAPQNSYPAYYTQSGYQTPSPSYQIPPPIYQTPPPHYQNTHPYYQNPSVDCSNIQSSYQIPPPHYQNTLSSYRAPQYPTFQTQVPNHQNPLNYRQVPSHPGNNYYPPRPNLENKPSRVFTPLVESRTQLFEKLKSAGLIQTIDPKNINVNSKLYRPDLHCAYHSGGAGHITEDCINLKHKIQDLIDQKVVTASPPLMLIVTPCRIMEG</sequence>
<name>A0AAV9LTY1_9SOLN</name>
<feature type="domain" description="Retrotransposon gag" evidence="1">
    <location>
        <begin position="67"/>
        <end position="156"/>
    </location>
</feature>
<gene>
    <name evidence="2" type="ORF">R3W88_022184</name>
</gene>
<accession>A0AAV9LTY1</accession>
<dbReference type="InterPro" id="IPR005162">
    <property type="entry name" value="Retrotrans_gag_dom"/>
</dbReference>
<evidence type="ECO:0000259" key="1">
    <source>
        <dbReference type="Pfam" id="PF03732"/>
    </source>
</evidence>
<protein>
    <recommendedName>
        <fullName evidence="1">Retrotransposon gag domain-containing protein</fullName>
    </recommendedName>
</protein>
<dbReference type="Pfam" id="PF03732">
    <property type="entry name" value="Retrotrans_gag"/>
    <property type="match status" value="1"/>
</dbReference>
<dbReference type="Proteomes" id="UP001311915">
    <property type="component" value="Unassembled WGS sequence"/>
</dbReference>
<keyword evidence="3" id="KW-1185">Reference proteome</keyword>
<organism evidence="2 3">
    <name type="scientific">Solanum pinnatisectum</name>
    <name type="common">tansyleaf nightshade</name>
    <dbReference type="NCBI Taxonomy" id="50273"/>
    <lineage>
        <taxon>Eukaryota</taxon>
        <taxon>Viridiplantae</taxon>
        <taxon>Streptophyta</taxon>
        <taxon>Embryophyta</taxon>
        <taxon>Tracheophyta</taxon>
        <taxon>Spermatophyta</taxon>
        <taxon>Magnoliopsida</taxon>
        <taxon>eudicotyledons</taxon>
        <taxon>Gunneridae</taxon>
        <taxon>Pentapetalae</taxon>
        <taxon>asterids</taxon>
        <taxon>lamiids</taxon>
        <taxon>Solanales</taxon>
        <taxon>Solanaceae</taxon>
        <taxon>Solanoideae</taxon>
        <taxon>Solaneae</taxon>
        <taxon>Solanum</taxon>
    </lineage>
</organism>
<dbReference type="PANTHER" id="PTHR33223:SF8">
    <property type="entry name" value="OS04G0172440 PROTEIN"/>
    <property type="match status" value="1"/>
</dbReference>
<comment type="caution">
    <text evidence="2">The sequence shown here is derived from an EMBL/GenBank/DDBJ whole genome shotgun (WGS) entry which is preliminary data.</text>
</comment>
<evidence type="ECO:0000313" key="2">
    <source>
        <dbReference type="EMBL" id="KAK4729196.1"/>
    </source>
</evidence>
<dbReference type="EMBL" id="JAWPEI010000004">
    <property type="protein sequence ID" value="KAK4729196.1"/>
    <property type="molecule type" value="Genomic_DNA"/>
</dbReference>
<reference evidence="2 3" key="1">
    <citation type="submission" date="2023-10" db="EMBL/GenBank/DDBJ databases">
        <title>Genome-Wide Identification Analysis in wild type Solanum Pinnatisectum Reveals Some Genes Defensing Phytophthora Infestans.</title>
        <authorList>
            <person name="Sun C."/>
        </authorList>
    </citation>
    <scope>NUCLEOTIDE SEQUENCE [LARGE SCALE GENOMIC DNA]</scope>
    <source>
        <strain evidence="2">LQN</strain>
        <tissue evidence="2">Leaf</tissue>
    </source>
</reference>
<dbReference type="AlphaFoldDB" id="A0AAV9LTY1"/>
<proteinExistence type="predicted"/>
<dbReference type="PANTHER" id="PTHR33223">
    <property type="entry name" value="CCHC-TYPE DOMAIN-CONTAINING PROTEIN"/>
    <property type="match status" value="1"/>
</dbReference>
<evidence type="ECO:0000313" key="3">
    <source>
        <dbReference type="Proteomes" id="UP001311915"/>
    </source>
</evidence>